<dbReference type="AlphaFoldDB" id="A0A4Q7M5W2"/>
<proteinExistence type="predicted"/>
<accession>A0A4Q7M5W2</accession>
<gene>
    <name evidence="1" type="ORF">EV187_3287</name>
</gene>
<dbReference type="EMBL" id="SGWY01000004">
    <property type="protein sequence ID" value="RZS63385.1"/>
    <property type="molecule type" value="Genomic_DNA"/>
</dbReference>
<sequence>MFWRIGVACVVYARDPSGRPIGRETPMNRIHIAAGIAAASALALLAPAPAFAAPPIIDHWSEHIEHIEQVEHPGWCPDVPFDVLYTEDAHGTFRFVQHGDGNYYGASSIMSNFSWTNVETGKTYSATRHGADKDLLVTDNGDGTVTLEVQSTGPTTYYDDDGNRVLMDAGRATGTVVIDTNGTPSDPSDDEFVSFLPGELTGHFETPDRDFCADIMEFLG</sequence>
<keyword evidence="2" id="KW-1185">Reference proteome</keyword>
<name>A0A4Q7M5W2_9MICO</name>
<dbReference type="Proteomes" id="UP000293289">
    <property type="component" value="Unassembled WGS sequence"/>
</dbReference>
<organism evidence="1 2">
    <name type="scientific">Agromyces ramosus</name>
    <dbReference type="NCBI Taxonomy" id="33879"/>
    <lineage>
        <taxon>Bacteria</taxon>
        <taxon>Bacillati</taxon>
        <taxon>Actinomycetota</taxon>
        <taxon>Actinomycetes</taxon>
        <taxon>Micrococcales</taxon>
        <taxon>Microbacteriaceae</taxon>
        <taxon>Agromyces</taxon>
    </lineage>
</organism>
<evidence type="ECO:0000313" key="2">
    <source>
        <dbReference type="Proteomes" id="UP000293289"/>
    </source>
</evidence>
<reference evidence="1 2" key="1">
    <citation type="submission" date="2019-02" db="EMBL/GenBank/DDBJ databases">
        <title>Genomic Encyclopedia of Type Strains, Phase IV (KMG-IV): sequencing the most valuable type-strain genomes for metagenomic binning, comparative biology and taxonomic classification.</title>
        <authorList>
            <person name="Goeker M."/>
        </authorList>
    </citation>
    <scope>NUCLEOTIDE SEQUENCE [LARGE SCALE GENOMIC DNA]</scope>
    <source>
        <strain evidence="1 2">DSM 43045</strain>
    </source>
</reference>
<evidence type="ECO:0000313" key="1">
    <source>
        <dbReference type="EMBL" id="RZS63385.1"/>
    </source>
</evidence>
<protein>
    <submittedName>
        <fullName evidence="1">Uncharacterized protein</fullName>
    </submittedName>
</protein>
<comment type="caution">
    <text evidence="1">The sequence shown here is derived from an EMBL/GenBank/DDBJ whole genome shotgun (WGS) entry which is preliminary data.</text>
</comment>